<dbReference type="Gene3D" id="3.40.50.720">
    <property type="entry name" value="NAD(P)-binding Rossmann-like Domain"/>
    <property type="match status" value="1"/>
</dbReference>
<keyword evidence="4" id="KW-1185">Reference proteome</keyword>
<accession>A0ABU7LVJ5</accession>
<gene>
    <name evidence="3" type="ORF">V0U35_02670</name>
</gene>
<dbReference type="PRINTS" id="PR00080">
    <property type="entry name" value="SDRFAMILY"/>
</dbReference>
<dbReference type="InterPro" id="IPR020904">
    <property type="entry name" value="Sc_DH/Rdtase_CS"/>
</dbReference>
<dbReference type="GO" id="GO:0016491">
    <property type="term" value="F:oxidoreductase activity"/>
    <property type="evidence" value="ECO:0007669"/>
    <property type="project" value="UniProtKB-KW"/>
</dbReference>
<comment type="caution">
    <text evidence="3">The sequence shown here is derived from an EMBL/GenBank/DDBJ whole genome shotgun (WGS) entry which is preliminary data.</text>
</comment>
<evidence type="ECO:0000256" key="1">
    <source>
        <dbReference type="RuleBase" id="RU000363"/>
    </source>
</evidence>
<proteinExistence type="inferred from homology"/>
<protein>
    <submittedName>
        <fullName evidence="3">SDR family oxidoreductase</fullName>
        <ecNumber evidence="3">1.1.-.-</ecNumber>
    </submittedName>
</protein>
<name>A0ABU7LVJ5_9PROT</name>
<dbReference type="InterPro" id="IPR057326">
    <property type="entry name" value="KR_dom"/>
</dbReference>
<dbReference type="InterPro" id="IPR002347">
    <property type="entry name" value="SDR_fam"/>
</dbReference>
<dbReference type="PANTHER" id="PTHR43313:SF1">
    <property type="entry name" value="3BETA-HYDROXYSTEROID DEHYDROGENASE DHS-16"/>
    <property type="match status" value="1"/>
</dbReference>
<dbReference type="PRINTS" id="PR00081">
    <property type="entry name" value="GDHRDH"/>
</dbReference>
<evidence type="ECO:0000313" key="4">
    <source>
        <dbReference type="Proteomes" id="UP001310692"/>
    </source>
</evidence>
<dbReference type="RefSeq" id="WP_330195107.1">
    <property type="nucleotide sequence ID" value="NZ_JAZDRO010000001.1"/>
</dbReference>
<keyword evidence="3" id="KW-0560">Oxidoreductase</keyword>
<dbReference type="Proteomes" id="UP001310692">
    <property type="component" value="Unassembled WGS sequence"/>
</dbReference>
<dbReference type="Pfam" id="PF00106">
    <property type="entry name" value="adh_short"/>
    <property type="match status" value="1"/>
</dbReference>
<dbReference type="CDD" id="cd05374">
    <property type="entry name" value="17beta-HSD-like_SDR_c"/>
    <property type="match status" value="1"/>
</dbReference>
<comment type="similarity">
    <text evidence="1">Belongs to the short-chain dehydrogenases/reductases (SDR) family.</text>
</comment>
<organism evidence="3 4">
    <name type="scientific">Hyphobacterium marinum</name>
    <dbReference type="NCBI Taxonomy" id="3116574"/>
    <lineage>
        <taxon>Bacteria</taxon>
        <taxon>Pseudomonadati</taxon>
        <taxon>Pseudomonadota</taxon>
        <taxon>Alphaproteobacteria</taxon>
        <taxon>Maricaulales</taxon>
        <taxon>Maricaulaceae</taxon>
        <taxon>Hyphobacterium</taxon>
    </lineage>
</organism>
<dbReference type="EMBL" id="JAZDRO010000001">
    <property type="protein sequence ID" value="MEE2565572.1"/>
    <property type="molecule type" value="Genomic_DNA"/>
</dbReference>
<reference evidence="3 4" key="1">
    <citation type="submission" date="2024-01" db="EMBL/GenBank/DDBJ databases">
        <title>Hyphobacterium bacterium isolated from marine sediment.</title>
        <authorList>
            <person name="Zhao S."/>
        </authorList>
    </citation>
    <scope>NUCLEOTIDE SEQUENCE [LARGE SCALE GENOMIC DNA]</scope>
    <source>
        <strain evidence="3 4">Y60-23</strain>
    </source>
</reference>
<dbReference type="InterPro" id="IPR036291">
    <property type="entry name" value="NAD(P)-bd_dom_sf"/>
</dbReference>
<dbReference type="SMART" id="SM00822">
    <property type="entry name" value="PKS_KR"/>
    <property type="match status" value="1"/>
</dbReference>
<dbReference type="PANTHER" id="PTHR43313">
    <property type="entry name" value="SHORT-CHAIN DEHYDROGENASE/REDUCTASE FAMILY 9C"/>
    <property type="match status" value="1"/>
</dbReference>
<evidence type="ECO:0000313" key="3">
    <source>
        <dbReference type="EMBL" id="MEE2565572.1"/>
    </source>
</evidence>
<feature type="domain" description="Ketoreductase" evidence="2">
    <location>
        <begin position="5"/>
        <end position="191"/>
    </location>
</feature>
<dbReference type="SUPFAM" id="SSF51735">
    <property type="entry name" value="NAD(P)-binding Rossmann-fold domains"/>
    <property type="match status" value="1"/>
</dbReference>
<sequence length="287" mass="30974">MPQYAVVTGASTGIGQACTDYLVKKGFRVFAGVRKDADAERLKAEIGEGVIPLIMDVTDAATLQAAAKTVSETLAGQTLAGLVCNAGIAVAGPLLHINVDEVETQLDVNVLGVIRTVQAFGPLLGADHKLAGPPGRIVMMSSVAGKMGAPFMGPYSASKHALEGLTKSLRKELALYGIECVIIGPGAVATPIWDKAEEIDVEQYKDTDYVKPMQNVLGWMRKRGPEGLPPEHIAKRVHHAITADKPKLRYAEVPDRMENWTIPRLLPERLVDKLTVKRIGLRPEDRD</sequence>
<evidence type="ECO:0000259" key="2">
    <source>
        <dbReference type="SMART" id="SM00822"/>
    </source>
</evidence>
<dbReference type="PROSITE" id="PS00061">
    <property type="entry name" value="ADH_SHORT"/>
    <property type="match status" value="1"/>
</dbReference>
<dbReference type="EC" id="1.1.-.-" evidence="3"/>